<reference evidence="24 25" key="1">
    <citation type="journal article" date="2024" name="ISME J.">
        <title>Tailless and filamentous prophages are predominant in marine Vibrio.</title>
        <authorList>
            <person name="Steensen K."/>
            <person name="Seneca J."/>
            <person name="Bartlau N."/>
            <person name="Yu X.A."/>
            <person name="Hussain F.A."/>
            <person name="Polz M.F."/>
        </authorList>
    </citation>
    <scope>NUCLEOTIDE SEQUENCE [LARGE SCALE GENOMIC DNA]</scope>
    <source>
        <strain evidence="24 25">10N.222.51.A1</strain>
    </source>
</reference>
<feature type="domain" description="Nitrite/sulphite reductase 4Fe-4S" evidence="19">
    <location>
        <begin position="639"/>
        <end position="780"/>
    </location>
</feature>
<keyword evidence="8 17" id="KW-0285">Flavoprotein</keyword>
<feature type="domain" description="Nitrite/Sulfite reductase ferredoxin-like" evidence="20">
    <location>
        <begin position="567"/>
        <end position="627"/>
    </location>
</feature>
<name>A0ABV4NDI4_9VIBR</name>
<comment type="pathway">
    <text evidence="4">Nitrogen metabolism; nitrate reduction (assimilation).</text>
</comment>
<dbReference type="InterPro" id="IPR006067">
    <property type="entry name" value="NO2/SO3_Rdtase_4Fe4S_dom"/>
</dbReference>
<dbReference type="Pfam" id="PF18267">
    <property type="entry name" value="Rubredoxin_C"/>
    <property type="match status" value="1"/>
</dbReference>
<dbReference type="SUPFAM" id="SSF51905">
    <property type="entry name" value="FAD/NAD(P)-binding domain"/>
    <property type="match status" value="2"/>
</dbReference>
<evidence type="ECO:0000259" key="19">
    <source>
        <dbReference type="Pfam" id="PF01077"/>
    </source>
</evidence>
<dbReference type="PRINTS" id="PR00368">
    <property type="entry name" value="FADPNR"/>
</dbReference>
<evidence type="ECO:0000256" key="17">
    <source>
        <dbReference type="PIRNR" id="PIRNR037149"/>
    </source>
</evidence>
<evidence type="ECO:0000256" key="2">
    <source>
        <dbReference type="ARBA" id="ARBA00001966"/>
    </source>
</evidence>
<dbReference type="InterPro" id="IPR012744">
    <property type="entry name" value="Nitri_red_NirB"/>
</dbReference>
<evidence type="ECO:0000256" key="18">
    <source>
        <dbReference type="SAM" id="MobiDB-lite"/>
    </source>
</evidence>
<evidence type="ECO:0000256" key="1">
    <source>
        <dbReference type="ARBA" id="ARBA00001929"/>
    </source>
</evidence>
<dbReference type="Pfam" id="PF04324">
    <property type="entry name" value="Fer2_BFD"/>
    <property type="match status" value="1"/>
</dbReference>
<keyword evidence="15 17" id="KW-0534">Nitrate assimilation</keyword>
<evidence type="ECO:0000256" key="11">
    <source>
        <dbReference type="ARBA" id="ARBA00022827"/>
    </source>
</evidence>
<evidence type="ECO:0000313" key="25">
    <source>
        <dbReference type="Proteomes" id="UP001570417"/>
    </source>
</evidence>
<keyword evidence="25" id="KW-1185">Reference proteome</keyword>
<comment type="cofactor">
    <cofactor evidence="1">
        <name>siroheme</name>
        <dbReference type="ChEBI" id="CHEBI:60052"/>
    </cofactor>
</comment>
<sequence length="875" mass="95656">MSQTPTRKTKIVVVGNGMVGHKFIDNLIQDKSDEFDIITFCEESRLAYDRVQLTSYFDEGKGADDLALASEGYYQSNGINYLLNSKVTQLDTDNNQVITDSGHIESYDKLVLATGSFPFVPPIPGNDQEHCHVYRTLDDLDAIELSSKQSKSGVVIGGGLLGLEAANAVKNLGLETHVVEFAPRLMAVQLDDGGGALLRRKIEGLGVQVHTEKATSEIIAGETARYRMNFADGTHLETDMIVFSAGIRPQDALARSSNITIGERGGIVINDHCQTNIDNVYAVGECALWDNKIFGLVAPGYSMAKVAASHIATNGETESSFTGADMSTKLKLLGVDVASIGEVHGQTEGAQSYTYNDEIEQVYKRLIISADGKKIVGAVLVGDAEAYGTLLQTKQNDMPLPENPAVLILPNVADDSGSAMGVEALPDTAVICSCFDVTKGDIKQAVSAGCTTMASLKESTNASTGCGGCSALAKQVLDSELSNLGVEVCNDICEHFAYSRQELTDIIRVNKIKSFDELLDSHGQGLGCTVCKPAIGSILASYWNDYILEDQHLELQDTNDIYLGNMQKDGTYSVVPRIAGGEITPDKLIVLGEVAKKFDLYTKITGGQRVDLFGAQLNELPIIWKTLIDAGFETGHAYGKSVRTVKSCVGSTWCRYGVDDSVGLAIRLENRYKGLRSPHKIKFAVSGCTRECAEAQSKDFGVIATDKGWNLYICGNGGMRPRHGDLFATDLDETTLLKYIDRILMFYTRTADRLQRTSVWMENLEGGMDYLKQVVIEDKLGVAAELEADIELNISKYQCEWKTTIENPEKMKRFQHFINSEDMDENVSFITERDQRFPTPLSSSSIIEAANDKSEHASNRSEQEKARRIEITEVS</sequence>
<proteinExistence type="inferred from homology"/>
<evidence type="ECO:0000256" key="10">
    <source>
        <dbReference type="ARBA" id="ARBA00022723"/>
    </source>
</evidence>
<evidence type="ECO:0000256" key="14">
    <source>
        <dbReference type="ARBA" id="ARBA00023014"/>
    </source>
</evidence>
<dbReference type="InterPro" id="IPR041575">
    <property type="entry name" value="Rubredoxin_C"/>
</dbReference>
<dbReference type="Gene3D" id="3.50.50.60">
    <property type="entry name" value="FAD/NAD(P)-binding domain"/>
    <property type="match status" value="2"/>
</dbReference>
<keyword evidence="12" id="KW-0560">Oxidoreductase</keyword>
<evidence type="ECO:0000256" key="13">
    <source>
        <dbReference type="ARBA" id="ARBA00023004"/>
    </source>
</evidence>
<dbReference type="InterPro" id="IPR016156">
    <property type="entry name" value="FAD/NAD-linked_Rdtase_dimer_sf"/>
</dbReference>
<dbReference type="Gene3D" id="3.30.413.10">
    <property type="entry name" value="Sulfite Reductase Hemoprotein, domain 1"/>
    <property type="match status" value="1"/>
</dbReference>
<comment type="similarity">
    <text evidence="5">Belongs to the nitrite and sulfite reductase 4Fe-4S domain family.</text>
</comment>
<dbReference type="PIRSF" id="PIRSF037149">
    <property type="entry name" value="NirB"/>
    <property type="match status" value="1"/>
</dbReference>
<dbReference type="InterPro" id="IPR036188">
    <property type="entry name" value="FAD/NAD-bd_sf"/>
</dbReference>
<dbReference type="Pfam" id="PF03460">
    <property type="entry name" value="NIR_SIR_ferr"/>
    <property type="match status" value="1"/>
</dbReference>
<dbReference type="InterPro" id="IPR045854">
    <property type="entry name" value="NO2/SO3_Rdtase_4Fe4S_sf"/>
</dbReference>
<keyword evidence="6" id="KW-0004">4Fe-4S</keyword>
<feature type="compositionally biased region" description="Basic and acidic residues" evidence="18">
    <location>
        <begin position="850"/>
        <end position="875"/>
    </location>
</feature>
<dbReference type="CDD" id="cd19944">
    <property type="entry name" value="NirB_Fer2_BFD-like_2"/>
    <property type="match status" value="1"/>
</dbReference>
<dbReference type="InterPro" id="IPR052034">
    <property type="entry name" value="NasD-like"/>
</dbReference>
<dbReference type="SUPFAM" id="SSF56014">
    <property type="entry name" value="Nitrite and sulphite reductase 4Fe-4S domain-like"/>
    <property type="match status" value="1"/>
</dbReference>
<dbReference type="Gene3D" id="1.10.10.1100">
    <property type="entry name" value="BFD-like [2Fe-2S]-binding domain"/>
    <property type="match status" value="1"/>
</dbReference>
<evidence type="ECO:0000259" key="22">
    <source>
        <dbReference type="Pfam" id="PF07992"/>
    </source>
</evidence>
<dbReference type="EMBL" id="JBFRUW010000050">
    <property type="protein sequence ID" value="MFA0569393.1"/>
    <property type="molecule type" value="Genomic_DNA"/>
</dbReference>
<evidence type="ECO:0000259" key="21">
    <source>
        <dbReference type="Pfam" id="PF04324"/>
    </source>
</evidence>
<keyword evidence="13" id="KW-0408">Iron</keyword>
<comment type="caution">
    <text evidence="24">The sequence shown here is derived from an EMBL/GenBank/DDBJ whole genome shotgun (WGS) entry which is preliminary data.</text>
</comment>
<keyword evidence="7" id="KW-0349">Heme</keyword>
<comment type="cofactor">
    <cofactor evidence="2">
        <name>[4Fe-4S] cluster</name>
        <dbReference type="ChEBI" id="CHEBI:49883"/>
    </cofactor>
</comment>
<evidence type="ECO:0000256" key="6">
    <source>
        <dbReference type="ARBA" id="ARBA00022485"/>
    </source>
</evidence>
<dbReference type="InterPro" id="IPR007419">
    <property type="entry name" value="BFD-like_2Fe2S-bd_dom"/>
</dbReference>
<dbReference type="PROSITE" id="PS00365">
    <property type="entry name" value="NIR_SIR"/>
    <property type="match status" value="1"/>
</dbReference>
<dbReference type="InterPro" id="IPR006066">
    <property type="entry name" value="NO2/SO3_Rdtase_FeS/sirohaem_BS"/>
</dbReference>
<dbReference type="Pfam" id="PF07992">
    <property type="entry name" value="Pyr_redox_2"/>
    <property type="match status" value="1"/>
</dbReference>
<dbReference type="PRINTS" id="PR00411">
    <property type="entry name" value="PNDRDTASEI"/>
</dbReference>
<dbReference type="Pfam" id="PF01077">
    <property type="entry name" value="NIR_SIR"/>
    <property type="match status" value="1"/>
</dbReference>
<keyword evidence="11 17" id="KW-0274">FAD</keyword>
<dbReference type="SUPFAM" id="SSF55124">
    <property type="entry name" value="Nitrite/Sulfite reductase N-terminal domain-like"/>
    <property type="match status" value="1"/>
</dbReference>
<keyword evidence="9" id="KW-0001">2Fe-2S</keyword>
<dbReference type="Proteomes" id="UP001570417">
    <property type="component" value="Unassembled WGS sequence"/>
</dbReference>
<feature type="domain" description="FAD/NAD(P)-binding" evidence="22">
    <location>
        <begin position="10"/>
        <end position="298"/>
    </location>
</feature>
<dbReference type="Gene3D" id="3.30.390.30">
    <property type="match status" value="1"/>
</dbReference>
<evidence type="ECO:0000256" key="16">
    <source>
        <dbReference type="ARBA" id="ARBA00034078"/>
    </source>
</evidence>
<organism evidence="24 25">
    <name type="scientific">Vibrio gallaecicus</name>
    <dbReference type="NCBI Taxonomy" id="552386"/>
    <lineage>
        <taxon>Bacteria</taxon>
        <taxon>Pseudomonadati</taxon>
        <taxon>Pseudomonadota</taxon>
        <taxon>Gammaproteobacteria</taxon>
        <taxon>Vibrionales</taxon>
        <taxon>Vibrionaceae</taxon>
        <taxon>Vibrio</taxon>
    </lineage>
</organism>
<comment type="cofactor">
    <cofactor evidence="3 17">
        <name>FAD</name>
        <dbReference type="ChEBI" id="CHEBI:57692"/>
    </cofactor>
</comment>
<gene>
    <name evidence="24" type="primary">nirB</name>
    <name evidence="24" type="ORF">AB4566_14065</name>
</gene>
<evidence type="ECO:0000259" key="23">
    <source>
        <dbReference type="Pfam" id="PF18267"/>
    </source>
</evidence>
<evidence type="ECO:0000256" key="3">
    <source>
        <dbReference type="ARBA" id="ARBA00001974"/>
    </source>
</evidence>
<dbReference type="InterPro" id="IPR036136">
    <property type="entry name" value="Nit/Sulf_reduc_fer-like_dom_sf"/>
</dbReference>
<dbReference type="PRINTS" id="PR00397">
    <property type="entry name" value="SIROHAEM"/>
</dbReference>
<evidence type="ECO:0000256" key="5">
    <source>
        <dbReference type="ARBA" id="ARBA00010429"/>
    </source>
</evidence>
<dbReference type="NCBIfam" id="TIGR02374">
    <property type="entry name" value="nitri_red_nirB"/>
    <property type="match status" value="1"/>
</dbReference>
<evidence type="ECO:0000256" key="7">
    <source>
        <dbReference type="ARBA" id="ARBA00022617"/>
    </source>
</evidence>
<keyword evidence="10" id="KW-0479">Metal-binding</keyword>
<dbReference type="InterPro" id="IPR005117">
    <property type="entry name" value="NiRdtase/SiRdtase_haem-b_fer"/>
</dbReference>
<evidence type="ECO:0000256" key="8">
    <source>
        <dbReference type="ARBA" id="ARBA00022630"/>
    </source>
</evidence>
<dbReference type="InterPro" id="IPR023753">
    <property type="entry name" value="FAD/NAD-binding_dom"/>
</dbReference>
<evidence type="ECO:0000313" key="24">
    <source>
        <dbReference type="EMBL" id="MFA0569393.1"/>
    </source>
</evidence>
<keyword evidence="14" id="KW-0411">Iron-sulfur</keyword>
<comment type="cofactor">
    <cofactor evidence="16">
        <name>[2Fe-2S] cluster</name>
        <dbReference type="ChEBI" id="CHEBI:190135"/>
    </cofactor>
</comment>
<evidence type="ECO:0000259" key="20">
    <source>
        <dbReference type="Pfam" id="PF03460"/>
    </source>
</evidence>
<dbReference type="NCBIfam" id="NF011565">
    <property type="entry name" value="PRK14989.1"/>
    <property type="match status" value="1"/>
</dbReference>
<feature type="region of interest" description="Disordered" evidence="18">
    <location>
        <begin position="836"/>
        <end position="875"/>
    </location>
</feature>
<dbReference type="PANTHER" id="PTHR43809:SF1">
    <property type="entry name" value="NITRITE REDUCTASE (NADH) LARGE SUBUNIT"/>
    <property type="match status" value="1"/>
</dbReference>
<feature type="domain" description="NADH-rubredoxin oxidoreductase C-terminal" evidence="23">
    <location>
        <begin position="327"/>
        <end position="390"/>
    </location>
</feature>
<dbReference type="PANTHER" id="PTHR43809">
    <property type="entry name" value="NITRITE REDUCTASE (NADH) LARGE SUBUNIT"/>
    <property type="match status" value="1"/>
</dbReference>
<feature type="domain" description="BFD-like [2Fe-2S]-binding" evidence="21">
    <location>
        <begin position="430"/>
        <end position="478"/>
    </location>
</feature>
<evidence type="ECO:0000256" key="12">
    <source>
        <dbReference type="ARBA" id="ARBA00023002"/>
    </source>
</evidence>
<dbReference type="InterPro" id="IPR041854">
    <property type="entry name" value="BFD-like_2Fe2S-bd_dom_sf"/>
</dbReference>
<dbReference type="InterPro" id="IPR017121">
    <property type="entry name" value="Nitrite_Rdtase_lsu"/>
</dbReference>
<protein>
    <submittedName>
        <fullName evidence="24">Nitrite reductase large subunit NirB</fullName>
    </submittedName>
</protein>
<dbReference type="RefSeq" id="WP_372266545.1">
    <property type="nucleotide sequence ID" value="NZ_JBFRUW010000050.1"/>
</dbReference>
<accession>A0ABV4NDI4</accession>
<evidence type="ECO:0000256" key="4">
    <source>
        <dbReference type="ARBA" id="ARBA00005096"/>
    </source>
</evidence>
<evidence type="ECO:0000256" key="15">
    <source>
        <dbReference type="ARBA" id="ARBA00023063"/>
    </source>
</evidence>
<evidence type="ECO:0000256" key="9">
    <source>
        <dbReference type="ARBA" id="ARBA00022714"/>
    </source>
</evidence>